<protein>
    <submittedName>
        <fullName evidence="5">Cyclodextrin-binding lipoprotein</fullName>
    </submittedName>
</protein>
<proteinExistence type="inferred from homology"/>
<evidence type="ECO:0000256" key="3">
    <source>
        <dbReference type="ARBA" id="ARBA00022729"/>
    </source>
</evidence>
<dbReference type="RefSeq" id="WP_056963603.1">
    <property type="nucleotide sequence ID" value="NZ_AZEU01000134.1"/>
</dbReference>
<dbReference type="PANTHER" id="PTHR30061:SF50">
    <property type="entry name" value="MALTOSE_MALTODEXTRIN-BINDING PERIPLASMIC PROTEIN"/>
    <property type="match status" value="1"/>
</dbReference>
<evidence type="ECO:0000313" key="5">
    <source>
        <dbReference type="EMBL" id="KRL45132.1"/>
    </source>
</evidence>
<accession>A0A0R1QKL1</accession>
<dbReference type="Gene3D" id="3.40.190.10">
    <property type="entry name" value="Periplasmic binding protein-like II"/>
    <property type="match status" value="2"/>
</dbReference>
<keyword evidence="5" id="KW-0449">Lipoprotein</keyword>
<dbReference type="GO" id="GO:0042956">
    <property type="term" value="P:maltodextrin transmembrane transport"/>
    <property type="evidence" value="ECO:0007669"/>
    <property type="project" value="TreeGrafter"/>
</dbReference>
<evidence type="ECO:0000256" key="1">
    <source>
        <dbReference type="ARBA" id="ARBA00008520"/>
    </source>
</evidence>
<reference evidence="5 6" key="1">
    <citation type="journal article" date="2015" name="Genome Announc.">
        <title>Expanding the biotechnology potential of lactobacilli through comparative genomics of 213 strains and associated genera.</title>
        <authorList>
            <person name="Sun Z."/>
            <person name="Harris H.M."/>
            <person name="McCann A."/>
            <person name="Guo C."/>
            <person name="Argimon S."/>
            <person name="Zhang W."/>
            <person name="Yang X."/>
            <person name="Jeffery I.B."/>
            <person name="Cooney J.C."/>
            <person name="Kagawa T.F."/>
            <person name="Liu W."/>
            <person name="Song Y."/>
            <person name="Salvetti E."/>
            <person name="Wrobel A."/>
            <person name="Rasinkangas P."/>
            <person name="Parkhill J."/>
            <person name="Rea M.C."/>
            <person name="O'Sullivan O."/>
            <person name="Ritari J."/>
            <person name="Douillard F.P."/>
            <person name="Paul Ross R."/>
            <person name="Yang R."/>
            <person name="Briner A.E."/>
            <person name="Felis G.E."/>
            <person name="de Vos W.M."/>
            <person name="Barrangou R."/>
            <person name="Klaenhammer T.R."/>
            <person name="Caufield P.W."/>
            <person name="Cui Y."/>
            <person name="Zhang H."/>
            <person name="O'Toole P.W."/>
        </authorList>
    </citation>
    <scope>NUCLEOTIDE SEQUENCE [LARGE SCALE GENOMIC DNA]</scope>
    <source>
        <strain evidence="5 6">DSM 13343</strain>
    </source>
</reference>
<dbReference type="GO" id="GO:0015768">
    <property type="term" value="P:maltose transport"/>
    <property type="evidence" value="ECO:0007669"/>
    <property type="project" value="TreeGrafter"/>
</dbReference>
<keyword evidence="6" id="KW-1185">Reference proteome</keyword>
<dbReference type="Proteomes" id="UP000051790">
    <property type="component" value="Unassembled WGS sequence"/>
</dbReference>
<evidence type="ECO:0000256" key="4">
    <source>
        <dbReference type="SAM" id="SignalP"/>
    </source>
</evidence>
<dbReference type="PROSITE" id="PS51257">
    <property type="entry name" value="PROKAR_LIPOPROTEIN"/>
    <property type="match status" value="1"/>
</dbReference>
<evidence type="ECO:0000313" key="6">
    <source>
        <dbReference type="Proteomes" id="UP000051790"/>
    </source>
</evidence>
<dbReference type="GO" id="GO:1901982">
    <property type="term" value="F:maltose binding"/>
    <property type="evidence" value="ECO:0007669"/>
    <property type="project" value="TreeGrafter"/>
</dbReference>
<dbReference type="PANTHER" id="PTHR30061">
    <property type="entry name" value="MALTOSE-BINDING PERIPLASMIC PROTEIN"/>
    <property type="match status" value="1"/>
</dbReference>
<evidence type="ECO:0000256" key="2">
    <source>
        <dbReference type="ARBA" id="ARBA00022448"/>
    </source>
</evidence>
<gene>
    <name evidence="5" type="ORF">FD01_GL000924</name>
</gene>
<dbReference type="EMBL" id="AZEU01000134">
    <property type="protein sequence ID" value="KRL45132.1"/>
    <property type="molecule type" value="Genomic_DNA"/>
</dbReference>
<name>A0A0R1QKL1_9LACO</name>
<dbReference type="InterPro" id="IPR006059">
    <property type="entry name" value="SBP"/>
</dbReference>
<feature type="chain" id="PRO_5038551250" evidence="4">
    <location>
        <begin position="19"/>
        <end position="418"/>
    </location>
</feature>
<keyword evidence="2" id="KW-0813">Transport</keyword>
<dbReference type="Pfam" id="PF13416">
    <property type="entry name" value="SBP_bac_8"/>
    <property type="match status" value="1"/>
</dbReference>
<sequence>MKKSVLIAAVSTLGLLLAACGPSNSSKSSDTSATKTKSLTVWADKDKSDGIKSAVKQFEKDNNVKVKIVEKAYADQLESLRLDGPAGSGPDIITIPSDQIGTATTEGLLKPLTVSKATQKQYTDSAMQSQIVKGKVYGLPRTIETTFLYYNKKLLSEKDLPKTTDEWLTYSKQQVAAGKYGLLALWDQVYYAGGILSSYGGYIFNKDAKGNYDTSDIGLNNAGAVKAATYIKSFYDAGVFPKGILGDQGINTLDSLFTEGKAAAVISGPWNIQPYKKAGIDYGVAVLPTLPNGKHMRSYIGVKSWNVSSYSKNGAMAEKLVKYLSNKQNLLTAFKKTQEVPAVKSLVNSTAVKNSIGAETVAKQSQYAELTPSISAMDQVWDPANNALQVINTGKQAPKTALDNAVKTIKSAIKANKK</sequence>
<dbReference type="OrthoDB" id="9766758at2"/>
<keyword evidence="3 4" id="KW-0732">Signal</keyword>
<comment type="caution">
    <text evidence="5">The sequence shown here is derived from an EMBL/GenBank/DDBJ whole genome shotgun (WGS) entry which is preliminary data.</text>
</comment>
<dbReference type="GO" id="GO:0055052">
    <property type="term" value="C:ATP-binding cassette (ABC) transporter complex, substrate-binding subunit-containing"/>
    <property type="evidence" value="ECO:0007669"/>
    <property type="project" value="TreeGrafter"/>
</dbReference>
<feature type="signal peptide" evidence="4">
    <location>
        <begin position="1"/>
        <end position="18"/>
    </location>
</feature>
<organism evidence="5 6">
    <name type="scientific">Lacticaseibacillus manihotivorans DSM 13343 = JCM 12514</name>
    <dbReference type="NCBI Taxonomy" id="1423769"/>
    <lineage>
        <taxon>Bacteria</taxon>
        <taxon>Bacillati</taxon>
        <taxon>Bacillota</taxon>
        <taxon>Bacilli</taxon>
        <taxon>Lactobacillales</taxon>
        <taxon>Lactobacillaceae</taxon>
        <taxon>Lacticaseibacillus</taxon>
    </lineage>
</organism>
<dbReference type="AlphaFoldDB" id="A0A0R1QKL1"/>
<comment type="similarity">
    <text evidence="1">Belongs to the bacterial solute-binding protein 1 family.</text>
</comment>
<dbReference type="SUPFAM" id="SSF53850">
    <property type="entry name" value="Periplasmic binding protein-like II"/>
    <property type="match status" value="1"/>
</dbReference>
<dbReference type="PATRIC" id="fig|1423769.4.peg.997"/>